<dbReference type="HOGENOM" id="CLU_1129233_0_0_1"/>
<gene>
    <name evidence="2" type="ORF">MPH_03679</name>
</gene>
<dbReference type="EMBL" id="AHHD01000167">
    <property type="protein sequence ID" value="EKG18989.1"/>
    <property type="molecule type" value="Genomic_DNA"/>
</dbReference>
<dbReference type="Proteomes" id="UP000007129">
    <property type="component" value="Unassembled WGS sequence"/>
</dbReference>
<comment type="caution">
    <text evidence="2">The sequence shown here is derived from an EMBL/GenBank/DDBJ whole genome shotgun (WGS) entry which is preliminary data.</text>
</comment>
<evidence type="ECO:0000256" key="1">
    <source>
        <dbReference type="SAM" id="MobiDB-lite"/>
    </source>
</evidence>
<dbReference type="InParanoid" id="K2S9B7"/>
<evidence type="ECO:0000313" key="2">
    <source>
        <dbReference type="EMBL" id="EKG18989.1"/>
    </source>
</evidence>
<protein>
    <submittedName>
        <fullName evidence="2">Uncharacterized protein</fullName>
    </submittedName>
</protein>
<dbReference type="AlphaFoldDB" id="K2S9B7"/>
<proteinExistence type="predicted"/>
<reference evidence="2 3" key="1">
    <citation type="journal article" date="2012" name="BMC Genomics">
        <title>Tools to kill: Genome of one of the most destructive plant pathogenic fungi Macrophomina phaseolina.</title>
        <authorList>
            <person name="Islam M.S."/>
            <person name="Haque M.S."/>
            <person name="Islam M.M."/>
            <person name="Emdad E.M."/>
            <person name="Halim A."/>
            <person name="Hossen Q.M.M."/>
            <person name="Hossain M.Z."/>
            <person name="Ahmed B."/>
            <person name="Rahim S."/>
            <person name="Rahman M.S."/>
            <person name="Alam M.M."/>
            <person name="Hou S."/>
            <person name="Wan X."/>
            <person name="Saito J.A."/>
            <person name="Alam M."/>
        </authorList>
    </citation>
    <scope>NUCLEOTIDE SEQUENCE [LARGE SCALE GENOMIC DNA]</scope>
    <source>
        <strain evidence="2 3">MS6</strain>
    </source>
</reference>
<accession>K2S9B7</accession>
<dbReference type="eggNOG" id="ENOG502SD76">
    <property type="taxonomic scope" value="Eukaryota"/>
</dbReference>
<name>K2S9B7_MACPH</name>
<dbReference type="OrthoDB" id="3934035at2759"/>
<sequence length="246" mass="27811">MSIPPHSPEAPGQQQSKPKPRGGLNELTHDHPFRTALPTFEPSSSPELTALLDTARARLMVPAHLNLAQQHLVYRDAHRARLDPATNPEPYYSTVAGADVALEHLDRQRDIPARWSVFSRALALAETRTDWENVGRLLEGLRDAGVVLKDTWVQNSKPLNRYQRFAQATHKLRRLVPVWHGLTLAQRVLGDSMPLRTVDTYRKIGELREEIQRAIDTMQANLREGQSVDNHADYQAWAAVKAEYEA</sequence>
<evidence type="ECO:0000313" key="3">
    <source>
        <dbReference type="Proteomes" id="UP000007129"/>
    </source>
</evidence>
<organism evidence="2 3">
    <name type="scientific">Macrophomina phaseolina (strain MS6)</name>
    <name type="common">Charcoal rot fungus</name>
    <dbReference type="NCBI Taxonomy" id="1126212"/>
    <lineage>
        <taxon>Eukaryota</taxon>
        <taxon>Fungi</taxon>
        <taxon>Dikarya</taxon>
        <taxon>Ascomycota</taxon>
        <taxon>Pezizomycotina</taxon>
        <taxon>Dothideomycetes</taxon>
        <taxon>Dothideomycetes incertae sedis</taxon>
        <taxon>Botryosphaeriales</taxon>
        <taxon>Botryosphaeriaceae</taxon>
        <taxon>Macrophomina</taxon>
    </lineage>
</organism>
<dbReference type="VEuPathDB" id="FungiDB:MPH_03679"/>
<feature type="region of interest" description="Disordered" evidence="1">
    <location>
        <begin position="1"/>
        <end position="42"/>
    </location>
</feature>